<gene>
    <name evidence="1" type="ORF">BDM02DRAFT_3189546</name>
</gene>
<evidence type="ECO:0000313" key="1">
    <source>
        <dbReference type="EMBL" id="KAF9645650.1"/>
    </source>
</evidence>
<organism evidence="1 2">
    <name type="scientific">Thelephora ganbajun</name>
    <name type="common">Ganba fungus</name>
    <dbReference type="NCBI Taxonomy" id="370292"/>
    <lineage>
        <taxon>Eukaryota</taxon>
        <taxon>Fungi</taxon>
        <taxon>Dikarya</taxon>
        <taxon>Basidiomycota</taxon>
        <taxon>Agaricomycotina</taxon>
        <taxon>Agaricomycetes</taxon>
        <taxon>Thelephorales</taxon>
        <taxon>Thelephoraceae</taxon>
        <taxon>Thelephora</taxon>
    </lineage>
</organism>
<name>A0ACB6Z7D9_THEGA</name>
<evidence type="ECO:0000313" key="2">
    <source>
        <dbReference type="Proteomes" id="UP000886501"/>
    </source>
</evidence>
<reference evidence="1" key="2">
    <citation type="journal article" date="2020" name="Nat. Commun.">
        <title>Large-scale genome sequencing of mycorrhizal fungi provides insights into the early evolution of symbiotic traits.</title>
        <authorList>
            <person name="Miyauchi S."/>
            <person name="Kiss E."/>
            <person name="Kuo A."/>
            <person name="Drula E."/>
            <person name="Kohler A."/>
            <person name="Sanchez-Garcia M."/>
            <person name="Morin E."/>
            <person name="Andreopoulos B."/>
            <person name="Barry K.W."/>
            <person name="Bonito G."/>
            <person name="Buee M."/>
            <person name="Carver A."/>
            <person name="Chen C."/>
            <person name="Cichocki N."/>
            <person name="Clum A."/>
            <person name="Culley D."/>
            <person name="Crous P.W."/>
            <person name="Fauchery L."/>
            <person name="Girlanda M."/>
            <person name="Hayes R.D."/>
            <person name="Keri Z."/>
            <person name="LaButti K."/>
            <person name="Lipzen A."/>
            <person name="Lombard V."/>
            <person name="Magnuson J."/>
            <person name="Maillard F."/>
            <person name="Murat C."/>
            <person name="Nolan M."/>
            <person name="Ohm R.A."/>
            <person name="Pangilinan J."/>
            <person name="Pereira M.F."/>
            <person name="Perotto S."/>
            <person name="Peter M."/>
            <person name="Pfister S."/>
            <person name="Riley R."/>
            <person name="Sitrit Y."/>
            <person name="Stielow J.B."/>
            <person name="Szollosi G."/>
            <person name="Zifcakova L."/>
            <person name="Stursova M."/>
            <person name="Spatafora J.W."/>
            <person name="Tedersoo L."/>
            <person name="Vaario L.M."/>
            <person name="Yamada A."/>
            <person name="Yan M."/>
            <person name="Wang P."/>
            <person name="Xu J."/>
            <person name="Bruns T."/>
            <person name="Baldrian P."/>
            <person name="Vilgalys R."/>
            <person name="Dunand C."/>
            <person name="Henrissat B."/>
            <person name="Grigoriev I.V."/>
            <person name="Hibbett D."/>
            <person name="Nagy L.G."/>
            <person name="Martin F.M."/>
        </authorList>
    </citation>
    <scope>NUCLEOTIDE SEQUENCE</scope>
    <source>
        <strain evidence="1">P2</strain>
    </source>
</reference>
<reference evidence="1" key="1">
    <citation type="submission" date="2019-10" db="EMBL/GenBank/DDBJ databases">
        <authorList>
            <consortium name="DOE Joint Genome Institute"/>
            <person name="Kuo A."/>
            <person name="Miyauchi S."/>
            <person name="Kiss E."/>
            <person name="Drula E."/>
            <person name="Kohler A."/>
            <person name="Sanchez-Garcia M."/>
            <person name="Andreopoulos B."/>
            <person name="Barry K.W."/>
            <person name="Bonito G."/>
            <person name="Buee M."/>
            <person name="Carver A."/>
            <person name="Chen C."/>
            <person name="Cichocki N."/>
            <person name="Clum A."/>
            <person name="Culley D."/>
            <person name="Crous P.W."/>
            <person name="Fauchery L."/>
            <person name="Girlanda M."/>
            <person name="Hayes R."/>
            <person name="Keri Z."/>
            <person name="Labutti K."/>
            <person name="Lipzen A."/>
            <person name="Lombard V."/>
            <person name="Magnuson J."/>
            <person name="Maillard F."/>
            <person name="Morin E."/>
            <person name="Murat C."/>
            <person name="Nolan M."/>
            <person name="Ohm R."/>
            <person name="Pangilinan J."/>
            <person name="Pereira M."/>
            <person name="Perotto S."/>
            <person name="Peter M."/>
            <person name="Riley R."/>
            <person name="Sitrit Y."/>
            <person name="Stielow B."/>
            <person name="Szollosi G."/>
            <person name="Zifcakova L."/>
            <person name="Stursova M."/>
            <person name="Spatafora J.W."/>
            <person name="Tedersoo L."/>
            <person name="Vaario L.-M."/>
            <person name="Yamada A."/>
            <person name="Yan M."/>
            <person name="Wang P."/>
            <person name="Xu J."/>
            <person name="Bruns T."/>
            <person name="Baldrian P."/>
            <person name="Vilgalys R."/>
            <person name="Henrissat B."/>
            <person name="Grigoriev I.V."/>
            <person name="Hibbett D."/>
            <person name="Nagy L.G."/>
            <person name="Martin F.M."/>
        </authorList>
    </citation>
    <scope>NUCLEOTIDE SEQUENCE</scope>
    <source>
        <strain evidence="1">P2</strain>
    </source>
</reference>
<dbReference type="EMBL" id="MU118083">
    <property type="protein sequence ID" value="KAF9645650.1"/>
    <property type="molecule type" value="Genomic_DNA"/>
</dbReference>
<protein>
    <submittedName>
        <fullName evidence="1">Uncharacterized protein</fullName>
    </submittedName>
</protein>
<dbReference type="Proteomes" id="UP000886501">
    <property type="component" value="Unassembled WGS sequence"/>
</dbReference>
<accession>A0ACB6Z7D9</accession>
<proteinExistence type="predicted"/>
<keyword evidence="2" id="KW-1185">Reference proteome</keyword>
<comment type="caution">
    <text evidence="1">The sequence shown here is derived from an EMBL/GenBank/DDBJ whole genome shotgun (WGS) entry which is preliminary data.</text>
</comment>
<sequence>MVQLHKASLVEPSSHSQKMLDLLDLKVSKDLIRYVAHASVDAITYAMECSSTASRNSSARKETIRFDPFHIFASNVVHRSEVKIPAILVSLVYIERARQHLFIQSPEWACERVFLGALILANKYINDWSIKNYHWALCSGVFGRRDIGRIEREFLDVLDWDLAVTEADILNHYDHISAFPSKPKPIPVPATPLTYVDMDAYPMETSDDSPLSSASPTPSPQTPTTVASPSNQPIHIHSLSNEELQTSGAVKQVPDPEPEEHKGSHGHSIFRLFHFNSNNQHIHPHQRV</sequence>